<protein>
    <submittedName>
        <fullName evidence="1">Uncharacterized protein</fullName>
    </submittedName>
</protein>
<keyword evidence="2" id="KW-1185">Reference proteome</keyword>
<dbReference type="EMBL" id="JAIWYP010000003">
    <property type="protein sequence ID" value="KAH3857276.1"/>
    <property type="molecule type" value="Genomic_DNA"/>
</dbReference>
<gene>
    <name evidence="1" type="ORF">DPMN_099882</name>
</gene>
<sequence>MAAQCTPRPVSSPLTIVPCTTPRPLTAHMTPAPLRGHPTVRPCTVSTHSAPTTTTMSLIFPSMSTVVRSQTWLP</sequence>
<proteinExistence type="predicted"/>
<evidence type="ECO:0000313" key="1">
    <source>
        <dbReference type="EMBL" id="KAH3857276.1"/>
    </source>
</evidence>
<reference evidence="1" key="2">
    <citation type="submission" date="2020-11" db="EMBL/GenBank/DDBJ databases">
        <authorList>
            <person name="McCartney M.A."/>
            <person name="Auch B."/>
            <person name="Kono T."/>
            <person name="Mallez S."/>
            <person name="Becker A."/>
            <person name="Gohl D.M."/>
            <person name="Silverstein K.A.T."/>
            <person name="Koren S."/>
            <person name="Bechman K.B."/>
            <person name="Herman A."/>
            <person name="Abrahante J.E."/>
            <person name="Garbe J."/>
        </authorList>
    </citation>
    <scope>NUCLEOTIDE SEQUENCE</scope>
    <source>
        <strain evidence="1">Duluth1</strain>
        <tissue evidence="1">Whole animal</tissue>
    </source>
</reference>
<dbReference type="Proteomes" id="UP000828390">
    <property type="component" value="Unassembled WGS sequence"/>
</dbReference>
<dbReference type="AlphaFoldDB" id="A0A9D4LI41"/>
<accession>A0A9D4LI41</accession>
<name>A0A9D4LI41_DREPO</name>
<organism evidence="1 2">
    <name type="scientific">Dreissena polymorpha</name>
    <name type="common">Zebra mussel</name>
    <name type="synonym">Mytilus polymorpha</name>
    <dbReference type="NCBI Taxonomy" id="45954"/>
    <lineage>
        <taxon>Eukaryota</taxon>
        <taxon>Metazoa</taxon>
        <taxon>Spiralia</taxon>
        <taxon>Lophotrochozoa</taxon>
        <taxon>Mollusca</taxon>
        <taxon>Bivalvia</taxon>
        <taxon>Autobranchia</taxon>
        <taxon>Heteroconchia</taxon>
        <taxon>Euheterodonta</taxon>
        <taxon>Imparidentia</taxon>
        <taxon>Neoheterodontei</taxon>
        <taxon>Myida</taxon>
        <taxon>Dreissenoidea</taxon>
        <taxon>Dreissenidae</taxon>
        <taxon>Dreissena</taxon>
    </lineage>
</organism>
<reference evidence="1" key="1">
    <citation type="journal article" date="2019" name="bioRxiv">
        <title>The Genome of the Zebra Mussel, Dreissena polymorpha: A Resource for Invasive Species Research.</title>
        <authorList>
            <person name="McCartney M.A."/>
            <person name="Auch B."/>
            <person name="Kono T."/>
            <person name="Mallez S."/>
            <person name="Zhang Y."/>
            <person name="Obille A."/>
            <person name="Becker A."/>
            <person name="Abrahante J.E."/>
            <person name="Garbe J."/>
            <person name="Badalamenti J.P."/>
            <person name="Herman A."/>
            <person name="Mangelson H."/>
            <person name="Liachko I."/>
            <person name="Sullivan S."/>
            <person name="Sone E.D."/>
            <person name="Koren S."/>
            <person name="Silverstein K.A.T."/>
            <person name="Beckman K.B."/>
            <person name="Gohl D.M."/>
        </authorList>
    </citation>
    <scope>NUCLEOTIDE SEQUENCE</scope>
    <source>
        <strain evidence="1">Duluth1</strain>
        <tissue evidence="1">Whole animal</tissue>
    </source>
</reference>
<evidence type="ECO:0000313" key="2">
    <source>
        <dbReference type="Proteomes" id="UP000828390"/>
    </source>
</evidence>
<comment type="caution">
    <text evidence="1">The sequence shown here is derived from an EMBL/GenBank/DDBJ whole genome shotgun (WGS) entry which is preliminary data.</text>
</comment>